<sequence length="96" mass="11042">MTRKCWILSIWWKKSLCHAQHEFWAYASLPSNAKEEKKVNEAFVTLTGLLEDECETKLCQLLSVKHESAQNKEDALQFEKVLCTGVPQSKLRATTD</sequence>
<keyword evidence="3" id="KW-1185">Reference proteome</keyword>
<proteinExistence type="predicted"/>
<organism evidence="2 3">
    <name type="scientific">Sphagnum jensenii</name>
    <dbReference type="NCBI Taxonomy" id="128206"/>
    <lineage>
        <taxon>Eukaryota</taxon>
        <taxon>Viridiplantae</taxon>
        <taxon>Streptophyta</taxon>
        <taxon>Embryophyta</taxon>
        <taxon>Bryophyta</taxon>
        <taxon>Sphagnophytina</taxon>
        <taxon>Sphagnopsida</taxon>
        <taxon>Sphagnales</taxon>
        <taxon>Sphagnaceae</taxon>
        <taxon>Sphagnum</taxon>
    </lineage>
</organism>
<keyword evidence="1" id="KW-0732">Signal</keyword>
<accession>A0ABP0XJ70</accession>
<feature type="chain" id="PRO_5046216635" evidence="1">
    <location>
        <begin position="20"/>
        <end position="96"/>
    </location>
</feature>
<gene>
    <name evidence="2" type="ORF">CSSPJE1EN1_LOCUS24028</name>
</gene>
<dbReference type="Proteomes" id="UP001497444">
    <property type="component" value="Chromosome 9"/>
</dbReference>
<evidence type="ECO:0000313" key="3">
    <source>
        <dbReference type="Proteomes" id="UP001497444"/>
    </source>
</evidence>
<evidence type="ECO:0000256" key="1">
    <source>
        <dbReference type="SAM" id="SignalP"/>
    </source>
</evidence>
<reference evidence="2" key="1">
    <citation type="submission" date="2024-02" db="EMBL/GenBank/DDBJ databases">
        <authorList>
            <consortium name="ELIXIR-Norway"/>
            <consortium name="Elixir Norway"/>
        </authorList>
    </citation>
    <scope>NUCLEOTIDE SEQUENCE</scope>
</reference>
<feature type="signal peptide" evidence="1">
    <location>
        <begin position="1"/>
        <end position="19"/>
    </location>
</feature>
<name>A0ABP0XJ70_9BRYO</name>
<protein>
    <submittedName>
        <fullName evidence="2">Uncharacterized protein</fullName>
    </submittedName>
</protein>
<dbReference type="EMBL" id="OZ020104">
    <property type="protein sequence ID" value="CAK9278550.1"/>
    <property type="molecule type" value="Genomic_DNA"/>
</dbReference>
<evidence type="ECO:0000313" key="2">
    <source>
        <dbReference type="EMBL" id="CAK9278550.1"/>
    </source>
</evidence>